<dbReference type="InterPro" id="IPR016064">
    <property type="entry name" value="NAD/diacylglycerol_kinase_sf"/>
</dbReference>
<organism evidence="3 4">
    <name type="scientific">Clohesyomyces aquaticus</name>
    <dbReference type="NCBI Taxonomy" id="1231657"/>
    <lineage>
        <taxon>Eukaryota</taxon>
        <taxon>Fungi</taxon>
        <taxon>Dikarya</taxon>
        <taxon>Ascomycota</taxon>
        <taxon>Pezizomycotina</taxon>
        <taxon>Dothideomycetes</taxon>
        <taxon>Pleosporomycetidae</taxon>
        <taxon>Pleosporales</taxon>
        <taxon>Lindgomycetaceae</taxon>
        <taxon>Clohesyomyces</taxon>
    </lineage>
</organism>
<dbReference type="PANTHER" id="PTHR12358">
    <property type="entry name" value="SPHINGOSINE KINASE"/>
    <property type="match status" value="1"/>
</dbReference>
<evidence type="ECO:0000256" key="1">
    <source>
        <dbReference type="SAM" id="MobiDB-lite"/>
    </source>
</evidence>
<evidence type="ECO:0000313" key="3">
    <source>
        <dbReference type="EMBL" id="ORY06670.1"/>
    </source>
</evidence>
<accession>A0A1Y1Z8R7</accession>
<dbReference type="GO" id="GO:0046512">
    <property type="term" value="P:sphingosine biosynthetic process"/>
    <property type="evidence" value="ECO:0007669"/>
    <property type="project" value="TreeGrafter"/>
</dbReference>
<dbReference type="InterPro" id="IPR050187">
    <property type="entry name" value="Lipid_Phosphate_FormReg"/>
</dbReference>
<dbReference type="Gene3D" id="2.60.200.40">
    <property type="match status" value="1"/>
</dbReference>
<feature type="compositionally biased region" description="Acidic residues" evidence="1">
    <location>
        <begin position="1"/>
        <end position="10"/>
    </location>
</feature>
<dbReference type="InterPro" id="IPR055916">
    <property type="entry name" value="DUF7493"/>
</dbReference>
<dbReference type="PROSITE" id="PS50146">
    <property type="entry name" value="DAGK"/>
    <property type="match status" value="1"/>
</dbReference>
<feature type="region of interest" description="Disordered" evidence="1">
    <location>
        <begin position="1"/>
        <end position="31"/>
    </location>
</feature>
<dbReference type="InterPro" id="IPR001206">
    <property type="entry name" value="Diacylglycerol_kinase_cat_dom"/>
</dbReference>
<dbReference type="InterPro" id="IPR017438">
    <property type="entry name" value="ATP-NAD_kinase_N"/>
</dbReference>
<comment type="caution">
    <text evidence="3">The sequence shown here is derived from an EMBL/GenBank/DDBJ whole genome shotgun (WGS) entry which is preliminary data.</text>
</comment>
<dbReference type="Pfam" id="PF00781">
    <property type="entry name" value="DAGK_cat"/>
    <property type="match status" value="1"/>
</dbReference>
<dbReference type="PANTHER" id="PTHR12358:SF31">
    <property type="entry name" value="ACYLGLYCEROL KINASE, MITOCHONDRIAL"/>
    <property type="match status" value="1"/>
</dbReference>
<dbReference type="SUPFAM" id="SSF111331">
    <property type="entry name" value="NAD kinase/diacylglycerol kinase-like"/>
    <property type="match status" value="1"/>
</dbReference>
<dbReference type="Pfam" id="PF24321">
    <property type="entry name" value="DUF7493"/>
    <property type="match status" value="1"/>
</dbReference>
<dbReference type="GO" id="GO:0005737">
    <property type="term" value="C:cytoplasm"/>
    <property type="evidence" value="ECO:0007669"/>
    <property type="project" value="TreeGrafter"/>
</dbReference>
<dbReference type="SMART" id="SM00046">
    <property type="entry name" value="DAGKc"/>
    <property type="match status" value="1"/>
</dbReference>
<dbReference type="Gene3D" id="3.40.50.10330">
    <property type="entry name" value="Probable inorganic polyphosphate/atp-NAD kinase, domain 1"/>
    <property type="match status" value="1"/>
</dbReference>
<evidence type="ECO:0000259" key="2">
    <source>
        <dbReference type="PROSITE" id="PS50146"/>
    </source>
</evidence>
<dbReference type="Proteomes" id="UP000193144">
    <property type="component" value="Unassembled WGS sequence"/>
</dbReference>
<dbReference type="STRING" id="1231657.A0A1Y1Z8R7"/>
<keyword evidence="4" id="KW-1185">Reference proteome</keyword>
<feature type="domain" description="DAGKc" evidence="2">
    <location>
        <begin position="152"/>
        <end position="291"/>
    </location>
</feature>
<dbReference type="OrthoDB" id="3853857at2759"/>
<dbReference type="EMBL" id="MCFA01000115">
    <property type="protein sequence ID" value="ORY06670.1"/>
    <property type="molecule type" value="Genomic_DNA"/>
</dbReference>
<sequence>MASLAGEDDPFKDPSLAGSSTPQLESQMQDSAVDPTLAVGRNASLTLATDSLIVLGTSLLVRHEGLLEARSSACCGLSLTPGQNKATRSIPFFNILWAEYSQDEEITIQYAHAEAKETVRPATIRYTLETKERDVVDAWMAALLHRAYGPSQRQKRIKVLVNPFGGQGKAQKIYNKHIAPILAAARCEIDVEMTTHNEHAIEIAKNIDVDKYDVIACCSGDGVPHEVFNGLGQKDDGAHALAKIAVSQLPCGSGNALSLNMNGTNSPSLAAVAMVKGLRTPLDLVSITQRDKRTLSFLSQSVGIVAETDLATEHLRWMGSARFTWGFFTRLVGKKIYPADIAVKFEVETKADIRAVYSAEKSKPPPNHEERPMPAMGTGLPELKWGTVNDPLPTEWDLVPHDRLGNFYAGNMAYMSPDANFFPASLPSDGCVDLVRIDGDIDRWTAIKTLDAISKHQFFDQPHVDYHKISAYRIIPKNQPDGYISIDGERVPFQPFQAEVHKGLGTVLSRSGHLYEARGP</sequence>
<keyword evidence="3" id="KW-0418">Kinase</keyword>
<feature type="compositionally biased region" description="Polar residues" evidence="1">
    <location>
        <begin position="17"/>
        <end position="30"/>
    </location>
</feature>
<protein>
    <submittedName>
        <fullName evidence="3">Sphingoid long chain base kinase-like protein</fullName>
    </submittedName>
</protein>
<dbReference type="AlphaFoldDB" id="A0A1Y1Z8R7"/>
<name>A0A1Y1Z8R7_9PLEO</name>
<gene>
    <name evidence="3" type="ORF">BCR34DRAFT_590555</name>
</gene>
<evidence type="ECO:0000313" key="4">
    <source>
        <dbReference type="Proteomes" id="UP000193144"/>
    </source>
</evidence>
<proteinExistence type="predicted"/>
<dbReference type="GO" id="GO:0001727">
    <property type="term" value="F:lipid kinase activity"/>
    <property type="evidence" value="ECO:0007669"/>
    <property type="project" value="UniProtKB-ARBA"/>
</dbReference>
<keyword evidence="3" id="KW-0808">Transferase</keyword>
<dbReference type="GO" id="GO:0016020">
    <property type="term" value="C:membrane"/>
    <property type="evidence" value="ECO:0007669"/>
    <property type="project" value="TreeGrafter"/>
</dbReference>
<reference evidence="3 4" key="1">
    <citation type="submission" date="2016-07" db="EMBL/GenBank/DDBJ databases">
        <title>Pervasive Adenine N6-methylation of Active Genes in Fungi.</title>
        <authorList>
            <consortium name="DOE Joint Genome Institute"/>
            <person name="Mondo S.J."/>
            <person name="Dannebaum R.O."/>
            <person name="Kuo R.C."/>
            <person name="Labutti K."/>
            <person name="Haridas S."/>
            <person name="Kuo A."/>
            <person name="Salamov A."/>
            <person name="Ahrendt S.R."/>
            <person name="Lipzen A."/>
            <person name="Sullivan W."/>
            <person name="Andreopoulos W.B."/>
            <person name="Clum A."/>
            <person name="Lindquist E."/>
            <person name="Daum C."/>
            <person name="Ramamoorthy G.K."/>
            <person name="Gryganskyi A."/>
            <person name="Culley D."/>
            <person name="Magnuson J.K."/>
            <person name="James T.Y."/>
            <person name="O'Malley M.A."/>
            <person name="Stajich J.E."/>
            <person name="Spatafora J.W."/>
            <person name="Visel A."/>
            <person name="Grigoriev I.V."/>
        </authorList>
    </citation>
    <scope>NUCLEOTIDE SEQUENCE [LARGE SCALE GENOMIC DNA]</scope>
    <source>
        <strain evidence="3 4">CBS 115471</strain>
    </source>
</reference>
<dbReference type="GO" id="GO:0016773">
    <property type="term" value="F:phosphotransferase activity, alcohol group as acceptor"/>
    <property type="evidence" value="ECO:0007669"/>
    <property type="project" value="UniProtKB-ARBA"/>
</dbReference>